<organism evidence="2 3">
    <name type="scientific">Luteipulveratus mongoliensis</name>
    <dbReference type="NCBI Taxonomy" id="571913"/>
    <lineage>
        <taxon>Bacteria</taxon>
        <taxon>Bacillati</taxon>
        <taxon>Actinomycetota</taxon>
        <taxon>Actinomycetes</taxon>
        <taxon>Micrococcales</taxon>
        <taxon>Dermacoccaceae</taxon>
        <taxon>Luteipulveratus</taxon>
    </lineage>
</organism>
<sequence length="147" mass="15990">MEPTLAAIADRLAISELVTKLFVYTDQARWDDLVNEVFTPEVFFDGGFGDPAATVEARTIADGWKVGLADLDSCHHQSGNQLIEIDGDTAAIHADAIAVHSKESATKGKTRTFIGSYDIGAQRTDSGWRLDKFVYDLKIVDGNADLT</sequence>
<dbReference type="Gene3D" id="3.10.450.50">
    <property type="match status" value="1"/>
</dbReference>
<evidence type="ECO:0000313" key="2">
    <source>
        <dbReference type="EMBL" id="AKU14953.1"/>
    </source>
</evidence>
<name>A0A0K1JED2_9MICO</name>
<accession>A0A0K1JED2</accession>
<dbReference type="EMBL" id="CP011112">
    <property type="protein sequence ID" value="AKU14953.1"/>
    <property type="molecule type" value="Genomic_DNA"/>
</dbReference>
<dbReference type="Proteomes" id="UP000066480">
    <property type="component" value="Chromosome"/>
</dbReference>
<dbReference type="SUPFAM" id="SSF54427">
    <property type="entry name" value="NTF2-like"/>
    <property type="match status" value="1"/>
</dbReference>
<dbReference type="Pfam" id="PF13577">
    <property type="entry name" value="SnoaL_4"/>
    <property type="match status" value="1"/>
</dbReference>
<gene>
    <name evidence="2" type="ORF">VV02_02190</name>
</gene>
<dbReference type="OrthoDB" id="4941530at2"/>
<dbReference type="AlphaFoldDB" id="A0A0K1JED2"/>
<dbReference type="InterPro" id="IPR032710">
    <property type="entry name" value="NTF2-like_dom_sf"/>
</dbReference>
<protein>
    <recommendedName>
        <fullName evidence="1">SnoaL-like domain-containing protein</fullName>
    </recommendedName>
</protein>
<evidence type="ECO:0000313" key="3">
    <source>
        <dbReference type="Proteomes" id="UP000066480"/>
    </source>
</evidence>
<feature type="domain" description="SnoaL-like" evidence="1">
    <location>
        <begin position="7"/>
        <end position="132"/>
    </location>
</feature>
<proteinExistence type="predicted"/>
<keyword evidence="3" id="KW-1185">Reference proteome</keyword>
<reference evidence="2 3" key="1">
    <citation type="submission" date="2015-03" db="EMBL/GenBank/DDBJ databases">
        <title>Luteipulveratus halotolerans sp. nov., a novel actinobacterium (Dermacoccaceae) from Sarawak, Malaysia.</title>
        <authorList>
            <person name="Juboi H."/>
            <person name="Basik A."/>
            <person name="Shamsul S.S."/>
            <person name="Arnold P."/>
            <person name="Schmitt E.K."/>
            <person name="Sanglier J.-J."/>
            <person name="Yeo T."/>
        </authorList>
    </citation>
    <scope>NUCLEOTIDE SEQUENCE [LARGE SCALE GENOMIC DNA]</scope>
    <source>
        <strain evidence="2 3">MN07-A0370</strain>
    </source>
</reference>
<dbReference type="InterPro" id="IPR037401">
    <property type="entry name" value="SnoaL-like"/>
</dbReference>
<dbReference type="RefSeq" id="WP_052589515.1">
    <property type="nucleotide sequence ID" value="NZ_CP011112.1"/>
</dbReference>
<dbReference type="KEGG" id="lmoi:VV02_02190"/>
<evidence type="ECO:0000259" key="1">
    <source>
        <dbReference type="Pfam" id="PF13577"/>
    </source>
</evidence>